<reference evidence="1 2" key="1">
    <citation type="submission" date="2020-05" db="EMBL/GenBank/DDBJ databases">
        <title>Identification and distribution of gene clusters putatively required for synthesis of sphingolipid metabolism inhibitors in phylogenetically diverse species of the filamentous fungus Fusarium.</title>
        <authorList>
            <person name="Kim H.-S."/>
            <person name="Busman M."/>
            <person name="Brown D.W."/>
            <person name="Divon H."/>
            <person name="Uhlig S."/>
            <person name="Proctor R.H."/>
        </authorList>
    </citation>
    <scope>NUCLEOTIDE SEQUENCE [LARGE SCALE GENOMIC DNA]</scope>
    <source>
        <strain evidence="1 2">NRRL 66235</strain>
    </source>
</reference>
<comment type="caution">
    <text evidence="1">The sequence shown here is derived from an EMBL/GenBank/DDBJ whole genome shotgun (WGS) entry which is preliminary data.</text>
</comment>
<dbReference type="AlphaFoldDB" id="A0A8H5Z2M5"/>
<organism evidence="1 2">
    <name type="scientific">Fusarium mundagurra</name>
    <dbReference type="NCBI Taxonomy" id="1567541"/>
    <lineage>
        <taxon>Eukaryota</taxon>
        <taxon>Fungi</taxon>
        <taxon>Dikarya</taxon>
        <taxon>Ascomycota</taxon>
        <taxon>Pezizomycotina</taxon>
        <taxon>Sordariomycetes</taxon>
        <taxon>Hypocreomycetidae</taxon>
        <taxon>Hypocreales</taxon>
        <taxon>Nectriaceae</taxon>
        <taxon>Fusarium</taxon>
        <taxon>Fusarium fujikuroi species complex</taxon>
    </lineage>
</organism>
<protein>
    <submittedName>
        <fullName evidence="1">Uncharacterized protein</fullName>
    </submittedName>
</protein>
<evidence type="ECO:0000313" key="1">
    <source>
        <dbReference type="EMBL" id="KAF5723099.1"/>
    </source>
</evidence>
<evidence type="ECO:0000313" key="2">
    <source>
        <dbReference type="Proteomes" id="UP000544331"/>
    </source>
</evidence>
<dbReference type="Proteomes" id="UP000544331">
    <property type="component" value="Unassembled WGS sequence"/>
</dbReference>
<keyword evidence="2" id="KW-1185">Reference proteome</keyword>
<proteinExistence type="predicted"/>
<dbReference type="EMBL" id="JAAOAN010000076">
    <property type="protein sequence ID" value="KAF5723099.1"/>
    <property type="molecule type" value="Genomic_DNA"/>
</dbReference>
<accession>A0A8H5Z2M5</accession>
<gene>
    <name evidence="1" type="ORF">FMUND_2140</name>
</gene>
<sequence length="102" mass="11444">MAFITFNNNTLTTQLNNAVSHVSVFNDRANLANSRDDTSLLSGKSQKLRITYENNSPQPRIFTVKIGVEFPENRDIKLTGGGPNDTYVEVNDFNGHRGVWSR</sequence>
<name>A0A8H5Z2M5_9HYPO</name>